<evidence type="ECO:0000313" key="4">
    <source>
        <dbReference type="WBParaSite" id="DME_0000089801-mRNA-1"/>
    </source>
</evidence>
<organism evidence="2 4">
    <name type="scientific">Dracunculus medinensis</name>
    <name type="common">Guinea worm</name>
    <dbReference type="NCBI Taxonomy" id="318479"/>
    <lineage>
        <taxon>Eukaryota</taxon>
        <taxon>Metazoa</taxon>
        <taxon>Ecdysozoa</taxon>
        <taxon>Nematoda</taxon>
        <taxon>Chromadorea</taxon>
        <taxon>Rhabditida</taxon>
        <taxon>Spirurina</taxon>
        <taxon>Dracunculoidea</taxon>
        <taxon>Dracunculidae</taxon>
        <taxon>Dracunculus</taxon>
    </lineage>
</organism>
<dbReference type="Proteomes" id="UP000274756">
    <property type="component" value="Unassembled WGS sequence"/>
</dbReference>
<evidence type="ECO:0000313" key="3">
    <source>
        <dbReference type="Proteomes" id="UP000274756"/>
    </source>
</evidence>
<dbReference type="Proteomes" id="UP000038040">
    <property type="component" value="Unplaced"/>
</dbReference>
<dbReference type="AlphaFoldDB" id="A0A0N4U2J1"/>
<dbReference type="STRING" id="318479.A0A0N4U2J1"/>
<reference evidence="4" key="1">
    <citation type="submission" date="2017-02" db="UniProtKB">
        <authorList>
            <consortium name="WormBaseParasite"/>
        </authorList>
    </citation>
    <scope>IDENTIFICATION</scope>
</reference>
<name>A0A0N4U2J1_DRAME</name>
<evidence type="ECO:0000313" key="2">
    <source>
        <dbReference type="Proteomes" id="UP000038040"/>
    </source>
</evidence>
<dbReference type="EMBL" id="UYYG01001152">
    <property type="protein sequence ID" value="VDN55285.1"/>
    <property type="molecule type" value="Genomic_DNA"/>
</dbReference>
<dbReference type="OrthoDB" id="5869052at2759"/>
<sequence>MDRGIRNEDAALDLTKFFSLLGIDKEDITKIKDEIQNVQCSENVAQELCRILKICDSNKSYSHCLLYLPTVLKCHELGKAEISKLVNVFPVFLLHRLLDISSSAEFDEGFELVISVLSVLLSNGSETDISNFTDIIQPLYYAIVSKKIWNSVSLENACLAFIALIGENSTSKQLINLLNLIANELKMNSDQLPSVNILGCIVNIIEKLMNSSDFISCKNISKGSWSADLRIVIRRLLQTPHINFDYHLKSFLIVSLIVYIVDIEWFEDDPDFMLLLASLALVQFHSLLTDPKYANNLENLTACVRLMESFFEFGESTTVLNDDQATILSLQCHKSLIFICDYLIQSYKSPTEIYLDLESQMILTELLCCFLSYGGLEALSKKQHNDLISYLFEIARKAMLNKRFNLFGKILLNLPRFQKLPKSCLGIITDALDLHRSLSGKGTDDLPLKDA</sequence>
<gene>
    <name evidence="1" type="ORF">DME_LOCUS5258</name>
</gene>
<protein>
    <submittedName>
        <fullName evidence="4">Fanconi anemia group I protein</fullName>
    </submittedName>
</protein>
<accession>A0A0N4U2J1</accession>
<evidence type="ECO:0000313" key="1">
    <source>
        <dbReference type="EMBL" id="VDN55285.1"/>
    </source>
</evidence>
<keyword evidence="3" id="KW-1185">Reference proteome</keyword>
<reference evidence="1 3" key="2">
    <citation type="submission" date="2018-11" db="EMBL/GenBank/DDBJ databases">
        <authorList>
            <consortium name="Pathogen Informatics"/>
        </authorList>
    </citation>
    <scope>NUCLEOTIDE SEQUENCE [LARGE SCALE GENOMIC DNA]</scope>
</reference>
<dbReference type="WBParaSite" id="DME_0000089801-mRNA-1">
    <property type="protein sequence ID" value="DME_0000089801-mRNA-1"/>
    <property type="gene ID" value="DME_0000089801"/>
</dbReference>
<proteinExistence type="predicted"/>